<keyword evidence="2" id="KW-1185">Reference proteome</keyword>
<accession>E0UNH2</accession>
<dbReference type="HOGENOM" id="CLU_1783671_0_0_3"/>
<gene>
    <name evidence="1" type="ordered locus">Cyan7822_6855</name>
</gene>
<organism evidence="1 2">
    <name type="scientific">Gloeothece verrucosa (strain PCC 7822)</name>
    <name type="common">Cyanothece sp. (strain PCC 7822)</name>
    <dbReference type="NCBI Taxonomy" id="497965"/>
    <lineage>
        <taxon>Bacteria</taxon>
        <taxon>Bacillati</taxon>
        <taxon>Cyanobacteriota</taxon>
        <taxon>Cyanophyceae</taxon>
        <taxon>Oscillatoriophycideae</taxon>
        <taxon>Chroococcales</taxon>
        <taxon>Aphanothecaceae</taxon>
        <taxon>Gloeothece</taxon>
        <taxon>Gloeothece verrucosa</taxon>
    </lineage>
</organism>
<sequence>MNGFMNEQNNQKERLDVGFFSVESKPNYDLIRMLKTHPHRTAKEQVWEAVTAFYLPIAIRDSDRYSESQRREILLASIYSLLKQLHFLSSEMSECLGDTVGFPLNYQLPIQTVNSVIDGSHTEKKEEAFSDENLNFSNSGMVYEQQGLW</sequence>
<reference evidence="2" key="1">
    <citation type="journal article" date="2011" name="MBio">
        <title>Novel metabolic attributes of the genus Cyanothece, comprising a group of unicellular nitrogen-fixing Cyanobacteria.</title>
        <authorList>
            <person name="Bandyopadhyay A."/>
            <person name="Elvitigala T."/>
            <person name="Welsh E."/>
            <person name="Stockel J."/>
            <person name="Liberton M."/>
            <person name="Min H."/>
            <person name="Sherman L.A."/>
            <person name="Pakrasi H.B."/>
        </authorList>
    </citation>
    <scope>NUCLEOTIDE SEQUENCE [LARGE SCALE GENOMIC DNA]</scope>
    <source>
        <strain evidence="2">PCC 7822</strain>
        <plasmid evidence="2">Cy782203</plasmid>
    </source>
</reference>
<name>E0UNH2_GLOV7</name>
<keyword evidence="1" id="KW-0614">Plasmid</keyword>
<evidence type="ECO:0000313" key="1">
    <source>
        <dbReference type="EMBL" id="ADN18502.1"/>
    </source>
</evidence>
<geneLocation type="plasmid" evidence="1 2">
    <name>Cy782203</name>
</geneLocation>
<proteinExistence type="predicted"/>
<dbReference type="AlphaFoldDB" id="E0UNH2"/>
<dbReference type="Proteomes" id="UP000008206">
    <property type="component" value="Plasmid Cy782203"/>
</dbReference>
<dbReference type="KEGG" id="cyj:Cyan7822_6855"/>
<protein>
    <submittedName>
        <fullName evidence="1">Uncharacterized protein</fullName>
    </submittedName>
</protein>
<dbReference type="EMBL" id="CP002201">
    <property type="protein sequence ID" value="ADN18502.1"/>
    <property type="molecule type" value="Genomic_DNA"/>
</dbReference>
<evidence type="ECO:0000313" key="2">
    <source>
        <dbReference type="Proteomes" id="UP000008206"/>
    </source>
</evidence>